<feature type="domain" description="C2H2-type" evidence="7">
    <location>
        <begin position="192"/>
        <end position="214"/>
    </location>
</feature>
<evidence type="ECO:0000256" key="4">
    <source>
        <dbReference type="ARBA" id="ARBA00022771"/>
    </source>
</evidence>
<evidence type="ECO:0000313" key="9">
    <source>
        <dbReference type="Proteomes" id="UP000694412"/>
    </source>
</evidence>
<comment type="subcellular location">
    <subcellularLocation>
        <location evidence="1">Nucleus</location>
    </subcellularLocation>
</comment>
<evidence type="ECO:0000256" key="3">
    <source>
        <dbReference type="ARBA" id="ARBA00022737"/>
    </source>
</evidence>
<dbReference type="PANTHER" id="PTHR46144:SF1">
    <property type="entry name" value="U1-TYPE DOMAIN-CONTAINING PROTEIN"/>
    <property type="match status" value="1"/>
</dbReference>
<evidence type="ECO:0000256" key="1">
    <source>
        <dbReference type="ARBA" id="ARBA00004123"/>
    </source>
</evidence>
<dbReference type="InterPro" id="IPR036236">
    <property type="entry name" value="Znf_C2H2_sf"/>
</dbReference>
<keyword evidence="6" id="KW-0539">Nucleus</keyword>
<dbReference type="SMART" id="SM00355">
    <property type="entry name" value="ZnF_C2H2"/>
    <property type="match status" value="4"/>
</dbReference>
<evidence type="ECO:0000256" key="6">
    <source>
        <dbReference type="ARBA" id="ARBA00023242"/>
    </source>
</evidence>
<dbReference type="GO" id="GO:0008270">
    <property type="term" value="F:zinc ion binding"/>
    <property type="evidence" value="ECO:0007669"/>
    <property type="project" value="UniProtKB-KW"/>
</dbReference>
<dbReference type="GO" id="GO:0003676">
    <property type="term" value="F:nucleic acid binding"/>
    <property type="evidence" value="ECO:0007669"/>
    <property type="project" value="InterPro"/>
</dbReference>
<accession>A0A8C2T637</accession>
<dbReference type="InterPro" id="IPR051868">
    <property type="entry name" value="ZN346_ZMAT4"/>
</dbReference>
<proteinExistence type="predicted"/>
<dbReference type="InterPro" id="IPR003604">
    <property type="entry name" value="Matrin/U1-like-C_Znf_C2H2"/>
</dbReference>
<dbReference type="GeneTree" id="ENSGT00940000161244"/>
<dbReference type="GO" id="GO:0005634">
    <property type="term" value="C:nucleus"/>
    <property type="evidence" value="ECO:0007669"/>
    <property type="project" value="UniProtKB-SubCell"/>
</dbReference>
<keyword evidence="4" id="KW-0863">Zinc-finger</keyword>
<dbReference type="AlphaFoldDB" id="A0A8C2T637"/>
<keyword evidence="3" id="KW-0677">Repeat</keyword>
<dbReference type="PROSITE" id="PS00028">
    <property type="entry name" value="ZINC_FINGER_C2H2_1"/>
    <property type="match status" value="1"/>
</dbReference>
<keyword evidence="2" id="KW-0479">Metal-binding</keyword>
<dbReference type="SMART" id="SM00451">
    <property type="entry name" value="ZnF_U1"/>
    <property type="match status" value="4"/>
</dbReference>
<evidence type="ECO:0000313" key="8">
    <source>
        <dbReference type="Ensembl" id="ENSCJPP00005006841.1"/>
    </source>
</evidence>
<dbReference type="SUPFAM" id="SSF57667">
    <property type="entry name" value="beta-beta-alpha zinc fingers"/>
    <property type="match status" value="4"/>
</dbReference>
<keyword evidence="5" id="KW-0862">Zinc</keyword>
<keyword evidence="9" id="KW-1185">Reference proteome</keyword>
<evidence type="ECO:0000256" key="2">
    <source>
        <dbReference type="ARBA" id="ARBA00022723"/>
    </source>
</evidence>
<reference evidence="8" key="1">
    <citation type="submission" date="2015-11" db="EMBL/GenBank/DDBJ databases">
        <authorList>
            <consortium name="International Coturnix japonica Genome Analysis Consortium"/>
            <person name="Warren W."/>
            <person name="Burt D.W."/>
            <person name="Antin P.B."/>
            <person name="Lanford R."/>
            <person name="Gros J."/>
            <person name="Wilson R.K."/>
        </authorList>
    </citation>
    <scope>NUCLEOTIDE SEQUENCE [LARGE SCALE GENOMIC DNA]</scope>
</reference>
<reference evidence="8" key="2">
    <citation type="submission" date="2025-08" db="UniProtKB">
        <authorList>
            <consortium name="Ensembl"/>
        </authorList>
    </citation>
    <scope>IDENTIFICATION</scope>
</reference>
<evidence type="ECO:0000259" key="7">
    <source>
        <dbReference type="PROSITE" id="PS00028"/>
    </source>
</evidence>
<name>A0A8C2T637_COTJA</name>
<dbReference type="PANTHER" id="PTHR46144">
    <property type="entry name" value="ZINC FINGER PROTEIN 385B-LIKE"/>
    <property type="match status" value="1"/>
</dbReference>
<dbReference type="Ensembl" id="ENSCJPT00005010658.1">
    <property type="protein sequence ID" value="ENSCJPP00005006841.1"/>
    <property type="gene ID" value="ENSCJPG00005006274.1"/>
</dbReference>
<dbReference type="Proteomes" id="UP000694412">
    <property type="component" value="Chromosome 4"/>
</dbReference>
<organism evidence="8 9">
    <name type="scientific">Coturnix japonica</name>
    <name type="common">Japanese quail</name>
    <name type="synonym">Coturnix coturnix japonica</name>
    <dbReference type="NCBI Taxonomy" id="93934"/>
    <lineage>
        <taxon>Eukaryota</taxon>
        <taxon>Metazoa</taxon>
        <taxon>Chordata</taxon>
        <taxon>Craniata</taxon>
        <taxon>Vertebrata</taxon>
        <taxon>Euteleostomi</taxon>
        <taxon>Archelosauria</taxon>
        <taxon>Archosauria</taxon>
        <taxon>Dinosauria</taxon>
        <taxon>Saurischia</taxon>
        <taxon>Theropoda</taxon>
        <taxon>Coelurosauria</taxon>
        <taxon>Aves</taxon>
        <taxon>Neognathae</taxon>
        <taxon>Galloanserae</taxon>
        <taxon>Galliformes</taxon>
        <taxon>Phasianidae</taxon>
        <taxon>Perdicinae</taxon>
        <taxon>Coturnix</taxon>
    </lineage>
</organism>
<protein>
    <recommendedName>
        <fullName evidence="7">C2H2-type domain-containing protein</fullName>
    </recommendedName>
</protein>
<dbReference type="Pfam" id="PF12874">
    <property type="entry name" value="zf-met"/>
    <property type="match status" value="4"/>
</dbReference>
<reference evidence="8" key="3">
    <citation type="submission" date="2025-09" db="UniProtKB">
        <authorList>
            <consortium name="Ensembl"/>
        </authorList>
    </citation>
    <scope>IDENTIFICATION</scope>
</reference>
<dbReference type="InterPro" id="IPR013087">
    <property type="entry name" value="Znf_C2H2_type"/>
</dbReference>
<sequence>EKNLDLKQATRHHLFTDTFCRVCWAVLPFESQRMSHYEGRKHAQNVYLYVQSHGRKDERMKCDKKKEIMDCTKNKYCNLCNIILASPDVASSHLQGKIHAQKLRQLAENKALVEAQSVSNNEFSVPSETEVPSSSSKLSLEMNYCNLCCVPLNGPHSAQNHYVGKKHGKNLARKKVMEELGFKPVGFGHYICPVCNVVLTNVLEYQSHMKGKKHQTR</sequence>
<dbReference type="Gene3D" id="3.30.160.60">
    <property type="entry name" value="Classic Zinc Finger"/>
    <property type="match status" value="4"/>
</dbReference>
<evidence type="ECO:0000256" key="5">
    <source>
        <dbReference type="ARBA" id="ARBA00022833"/>
    </source>
</evidence>